<reference evidence="6 7" key="1">
    <citation type="submission" date="2021-03" db="EMBL/GenBank/DDBJ databases">
        <title>Novel species identification of genus Shewanella.</title>
        <authorList>
            <person name="Liu G."/>
            <person name="Zhang Q."/>
        </authorList>
    </citation>
    <scope>NUCLEOTIDE SEQUENCE [LARGE SCALE GENOMIC DNA]</scope>
    <source>
        <strain evidence="6 7">FJAT-52962</strain>
    </source>
</reference>
<dbReference type="InterPro" id="IPR003644">
    <property type="entry name" value="Calx_beta"/>
</dbReference>
<evidence type="ECO:0000256" key="1">
    <source>
        <dbReference type="ARBA" id="ARBA00022729"/>
    </source>
</evidence>
<dbReference type="Pfam" id="PF03160">
    <property type="entry name" value="Calx-beta"/>
    <property type="match status" value="2"/>
</dbReference>
<name>A0ABX7R2I8_9GAMM</name>
<evidence type="ECO:0000313" key="6">
    <source>
        <dbReference type="EMBL" id="QSX37290.1"/>
    </source>
</evidence>
<dbReference type="NCBIfam" id="TIGR03501">
    <property type="entry name" value="GlyGly_CTERM"/>
    <property type="match status" value="1"/>
</dbReference>
<dbReference type="PANTHER" id="PTHR38787">
    <property type="entry name" value="REGULATORY P DOMAIN-CONTAINING PROTEIN"/>
    <property type="match status" value="1"/>
</dbReference>
<evidence type="ECO:0000256" key="3">
    <source>
        <dbReference type="ARBA" id="ARBA00022837"/>
    </source>
</evidence>
<keyword evidence="1 4" id="KW-0732">Signal</keyword>
<dbReference type="SUPFAM" id="SSF141072">
    <property type="entry name" value="CalX-like"/>
    <property type="match status" value="2"/>
</dbReference>
<dbReference type="EMBL" id="CP071502">
    <property type="protein sequence ID" value="QSX37290.1"/>
    <property type="molecule type" value="Genomic_DNA"/>
</dbReference>
<evidence type="ECO:0000256" key="2">
    <source>
        <dbReference type="ARBA" id="ARBA00022737"/>
    </source>
</evidence>
<proteinExistence type="predicted"/>
<dbReference type="SUPFAM" id="SSF75011">
    <property type="entry name" value="3-carboxy-cis,cis-mucoante lactonizing enzyme"/>
    <property type="match status" value="1"/>
</dbReference>
<feature type="chain" id="PRO_5046012680" evidence="4">
    <location>
        <begin position="27"/>
        <end position="808"/>
    </location>
</feature>
<feature type="signal peptide" evidence="4">
    <location>
        <begin position="1"/>
        <end position="26"/>
    </location>
</feature>
<evidence type="ECO:0000259" key="5">
    <source>
        <dbReference type="SMART" id="SM00237"/>
    </source>
</evidence>
<dbReference type="Gene3D" id="2.60.40.2030">
    <property type="match status" value="2"/>
</dbReference>
<evidence type="ECO:0000313" key="7">
    <source>
        <dbReference type="Proteomes" id="UP000663207"/>
    </source>
</evidence>
<sequence length="808" mass="86340">MEYGGKLTGLALLIAAQWLPASPAMAHAEHDKARYVAVQGVDQGLCDDAAQPCLTLGYAISHANKGDRVLVAGGNYKIPDVDSLFLLISDLVPVKGGFDAKYQTQAPERFQTVLTGVPAEFAPELAAQGFRVISDGISQYGSELNSLLEVHQSLQQSQGSSDCVNGKAGNFSCNKLNLVAHMALSAFSPIPSAANDIWGHVDLNTGTEYAIIGLVNGTAVVSLADPANPVQVGLIAGSHTSWRDIKVYQWFDEQQLRWRAHAYVSSEGADNIQIIDLSQLPASVSLVASDAAAASAHNIYISQVDYSTNTALDGLQPALHIVGQGSGGGAFRSYSLSNPDKLVARFSHAGATRADYTHDATSMVVDDARAQGNCQTSECTVLMDFNENSMRLWNISDLANSKQLSEVSYANAQYVHSGWWSEDKQYVFVHDELDEQRLGFNTTLRIFGLDNLEAPQHVGTWSGPSKAIDHNGYVRGNRYYMSNYQRGVTVLDITNARVPVEAGYFDTFPASDGNAFNGVWGIYPYLPSGLIIASDINSGLYILRDKTQSNTRGSVGFSVAQTQANPGDNISVSVARPTGTGTVSVSWETLGGSAIAGSDFEPGRGTLQWAELDNAPKQISVQTLDSGKGHQLQAFVRLYDPRGGLTLESPSYHTLVMGENPLMPGKVGFDISPPIMQEGAQLQLPVRRSGGSSGTVRVGFRLESGSATVGSDVTDNSGELQWDEGDTSLRYITLNAIDDSQVETEESFTVRLLSLDGSEISGDSIAVQIQDNDQAPSNPGPDTGGSSGGGSLGWLSLLLLLGLKRRQV</sequence>
<gene>
    <name evidence="6" type="ORF">JYB85_00040</name>
</gene>
<dbReference type="RefSeq" id="WP_207380535.1">
    <property type="nucleotide sequence ID" value="NZ_CP071502.1"/>
</dbReference>
<dbReference type="Proteomes" id="UP000663207">
    <property type="component" value="Chromosome"/>
</dbReference>
<accession>A0ABX7R2I8</accession>
<organism evidence="6 7">
    <name type="scientific">Shewanella sedimentimangrovi</name>
    <dbReference type="NCBI Taxonomy" id="2814293"/>
    <lineage>
        <taxon>Bacteria</taxon>
        <taxon>Pseudomonadati</taxon>
        <taxon>Pseudomonadota</taxon>
        <taxon>Gammaproteobacteria</taxon>
        <taxon>Alteromonadales</taxon>
        <taxon>Shewanellaceae</taxon>
        <taxon>Shewanella</taxon>
    </lineage>
</organism>
<keyword evidence="2" id="KW-0677">Repeat</keyword>
<protein>
    <submittedName>
        <fullName evidence="6">Choice-of-anchor B family protein</fullName>
    </submittedName>
</protein>
<evidence type="ECO:0000256" key="4">
    <source>
        <dbReference type="SAM" id="SignalP"/>
    </source>
</evidence>
<feature type="domain" description="Calx-beta" evidence="5">
    <location>
        <begin position="653"/>
        <end position="753"/>
    </location>
</feature>
<dbReference type="SMART" id="SM00237">
    <property type="entry name" value="Calx_beta"/>
    <property type="match status" value="2"/>
</dbReference>
<dbReference type="InterPro" id="IPR027589">
    <property type="entry name" value="Choice_anch_B"/>
</dbReference>
<dbReference type="InterPro" id="IPR020008">
    <property type="entry name" value="GlyGly_CTERM"/>
</dbReference>
<dbReference type="InterPro" id="IPR012334">
    <property type="entry name" value="Pectin_lyas_fold"/>
</dbReference>
<feature type="domain" description="Calx-beta" evidence="5">
    <location>
        <begin position="542"/>
        <end position="639"/>
    </location>
</feature>
<keyword evidence="7" id="KW-1185">Reference proteome</keyword>
<dbReference type="Gene3D" id="2.160.20.10">
    <property type="entry name" value="Single-stranded right-handed beta-helix, Pectin lyase-like"/>
    <property type="match status" value="1"/>
</dbReference>
<dbReference type="InterPro" id="IPR038081">
    <property type="entry name" value="CalX-like_sf"/>
</dbReference>
<dbReference type="PANTHER" id="PTHR38787:SF3">
    <property type="entry name" value="REGULATORY P DOMAIN-CONTAINING PROTEIN"/>
    <property type="match status" value="1"/>
</dbReference>
<keyword evidence="3" id="KW-0106">Calcium</keyword>
<dbReference type="NCBIfam" id="TIGR04312">
    <property type="entry name" value="choice_anch_B"/>
    <property type="match status" value="1"/>
</dbReference>